<dbReference type="EMBL" id="KI440850">
    <property type="protein sequence ID" value="ERS96193.1"/>
    <property type="molecule type" value="Genomic_DNA"/>
</dbReference>
<dbReference type="OrthoDB" id="4802432at2759"/>
<dbReference type="Proteomes" id="UP000018087">
    <property type="component" value="Unassembled WGS sequence"/>
</dbReference>
<evidence type="ECO:0000313" key="3">
    <source>
        <dbReference type="EMBL" id="ERS96193.1"/>
    </source>
</evidence>
<protein>
    <recommendedName>
        <fullName evidence="2">DUF6546 domain-containing protein</fullName>
    </recommendedName>
</protein>
<feature type="compositionally biased region" description="Basic and acidic residues" evidence="1">
    <location>
        <begin position="146"/>
        <end position="155"/>
    </location>
</feature>
<accession>U7PKL4</accession>
<name>U7PKL4_SPOS1</name>
<dbReference type="eggNOG" id="ENOG502RQQ2">
    <property type="taxonomic scope" value="Eukaryota"/>
</dbReference>
<dbReference type="AlphaFoldDB" id="U7PKL4"/>
<dbReference type="HOGENOM" id="CLU_516971_0_0_1"/>
<reference evidence="4" key="1">
    <citation type="journal article" date="2014" name="Genome Announc.">
        <title>Genome sequence of the pathogenic fungus Sporothrix schenckii (ATCC 58251).</title>
        <authorList>
            <person name="Cuomo C.A."/>
            <person name="Rodriguez-Del Valle N."/>
            <person name="Perez-Sanchez L."/>
            <person name="Abouelleil A."/>
            <person name="Goldberg J."/>
            <person name="Young S."/>
            <person name="Zeng Q."/>
            <person name="Birren B.W."/>
        </authorList>
    </citation>
    <scope>NUCLEOTIDE SEQUENCE [LARGE SCALE GENOMIC DNA]</scope>
    <source>
        <strain evidence="4">ATCC 58251 / de Perez 2211183</strain>
    </source>
</reference>
<dbReference type="Pfam" id="PF20183">
    <property type="entry name" value="DUF6546"/>
    <property type="match status" value="1"/>
</dbReference>
<sequence length="562" mass="63702">MASWRRLPTEIKLAIWGSVAKDAEDDRRTRKLQLDKSQKPVSLAPFAAVALDWQSFFEQVTFRRLFIEDDEVDRFAALVKGPRKKQRLGFIQHLHFHGRLDDYDCSQCSTLPSTEALKRDDERLVVALSALMAVLATWDDTPTGQDRQDRQDRHGGLGGQGPAGLTLELSSSSWSDPYHTIRNFRHYREYPYDAVEDMDETCTAYDRYRVRERDFPNNTHGWEAGVWRQRLAGAASAIGRVLGGEPLGHAMQLARPIQAGVAKQLDNSQVAEIGDVDVAPVKIVHTLMMRRRFYRSIDQRLFQTLVSCTSNGLDEAHMEVWEPESIGRPVAVKPFSNFHHPYGPVLPKASTDVQKIVRSTRLREHVALSYVLDATTIFESAKTQLQAAKDTATDQTSQITGAFWPRITTLALTDICLAPNQPVEYGSRAVRLAAEMITHMPALEILELWYGNKEHGCLFRFESTRRSAAARPVITILTTWDAQPAWWTPELESLWAESAALLSPYPLRVEHRVLPEMLSPTNNRLAPYMRVIGNLVLRDRVIDPVSLYDMVQDPTYAVSWPE</sequence>
<feature type="domain" description="DUF6546" evidence="2">
    <location>
        <begin position="348"/>
        <end position="543"/>
    </location>
</feature>
<feature type="region of interest" description="Disordered" evidence="1">
    <location>
        <begin position="140"/>
        <end position="162"/>
    </location>
</feature>
<keyword evidence="4" id="KW-1185">Reference proteome</keyword>
<gene>
    <name evidence="3" type="ORF">HMPREF1624_07102</name>
</gene>
<dbReference type="InterPro" id="IPR046676">
    <property type="entry name" value="DUF6546"/>
</dbReference>
<organism evidence="3 4">
    <name type="scientific">Sporothrix schenckii (strain ATCC 58251 / de Perez 2211183)</name>
    <name type="common">Rose-picker's disease fungus</name>
    <dbReference type="NCBI Taxonomy" id="1391915"/>
    <lineage>
        <taxon>Eukaryota</taxon>
        <taxon>Fungi</taxon>
        <taxon>Dikarya</taxon>
        <taxon>Ascomycota</taxon>
        <taxon>Pezizomycotina</taxon>
        <taxon>Sordariomycetes</taxon>
        <taxon>Sordariomycetidae</taxon>
        <taxon>Ophiostomatales</taxon>
        <taxon>Ophiostomataceae</taxon>
        <taxon>Sporothrix</taxon>
    </lineage>
</organism>
<evidence type="ECO:0000256" key="1">
    <source>
        <dbReference type="SAM" id="MobiDB-lite"/>
    </source>
</evidence>
<evidence type="ECO:0000259" key="2">
    <source>
        <dbReference type="Pfam" id="PF20183"/>
    </source>
</evidence>
<evidence type="ECO:0000313" key="4">
    <source>
        <dbReference type="Proteomes" id="UP000018087"/>
    </source>
</evidence>
<proteinExistence type="predicted"/>